<dbReference type="PANTHER" id="PTHR37299">
    <property type="entry name" value="TRANSCRIPTIONAL REGULATOR-RELATED"/>
    <property type="match status" value="1"/>
</dbReference>
<dbReference type="SMART" id="SM00448">
    <property type="entry name" value="REC"/>
    <property type="match status" value="1"/>
</dbReference>
<keyword evidence="1" id="KW-0597">Phosphoprotein</keyword>
<dbReference type="GO" id="GO:0003677">
    <property type="term" value="F:DNA binding"/>
    <property type="evidence" value="ECO:0007669"/>
    <property type="project" value="UniProtKB-KW"/>
</dbReference>
<dbReference type="PANTHER" id="PTHR37299:SF1">
    <property type="entry name" value="STAGE 0 SPORULATION PROTEIN A HOMOLOG"/>
    <property type="match status" value="1"/>
</dbReference>
<dbReference type="Proteomes" id="UP001176883">
    <property type="component" value="Unassembled WGS sequence"/>
</dbReference>
<evidence type="ECO:0000313" key="5">
    <source>
        <dbReference type="Proteomes" id="UP001176883"/>
    </source>
</evidence>
<dbReference type="Gene3D" id="2.40.50.1020">
    <property type="entry name" value="LytTr DNA-binding domain"/>
    <property type="match status" value="1"/>
</dbReference>
<proteinExistence type="predicted"/>
<evidence type="ECO:0000256" key="1">
    <source>
        <dbReference type="PROSITE-ProRule" id="PRU00169"/>
    </source>
</evidence>
<name>A0ABT8W700_9FLAO</name>
<dbReference type="InterPro" id="IPR046947">
    <property type="entry name" value="LytR-like"/>
</dbReference>
<reference evidence="4" key="1">
    <citation type="submission" date="2023-07" db="EMBL/GenBank/DDBJ databases">
        <title>Two novel species in the genus Flavivirga.</title>
        <authorList>
            <person name="Kwon K."/>
        </authorList>
    </citation>
    <scope>NUCLEOTIDE SEQUENCE</scope>
    <source>
        <strain evidence="4">KCTC 52353</strain>
    </source>
</reference>
<dbReference type="InterPro" id="IPR011006">
    <property type="entry name" value="CheY-like_superfamily"/>
</dbReference>
<keyword evidence="4" id="KW-0238">DNA-binding</keyword>
<dbReference type="Pfam" id="PF04397">
    <property type="entry name" value="LytTR"/>
    <property type="match status" value="1"/>
</dbReference>
<dbReference type="InterPro" id="IPR001789">
    <property type="entry name" value="Sig_transdc_resp-reg_receiver"/>
</dbReference>
<dbReference type="SUPFAM" id="SSF52172">
    <property type="entry name" value="CheY-like"/>
    <property type="match status" value="1"/>
</dbReference>
<evidence type="ECO:0000313" key="4">
    <source>
        <dbReference type="EMBL" id="MDO5968897.1"/>
    </source>
</evidence>
<dbReference type="PROSITE" id="PS50930">
    <property type="entry name" value="HTH_LYTTR"/>
    <property type="match status" value="1"/>
</dbReference>
<dbReference type="Gene3D" id="3.40.50.2300">
    <property type="match status" value="1"/>
</dbReference>
<dbReference type="RefSeq" id="WP_303276581.1">
    <property type="nucleotide sequence ID" value="NZ_JAUOEK010000056.1"/>
</dbReference>
<dbReference type="Pfam" id="PF00072">
    <property type="entry name" value="Response_reg"/>
    <property type="match status" value="1"/>
</dbReference>
<dbReference type="EMBL" id="JAUOEK010000056">
    <property type="protein sequence ID" value="MDO5968897.1"/>
    <property type="molecule type" value="Genomic_DNA"/>
</dbReference>
<comment type="caution">
    <text evidence="4">The sequence shown here is derived from an EMBL/GenBank/DDBJ whole genome shotgun (WGS) entry which is preliminary data.</text>
</comment>
<organism evidence="4 5">
    <name type="scientific">Flavivirga aquimarina</name>
    <dbReference type="NCBI Taxonomy" id="2027862"/>
    <lineage>
        <taxon>Bacteria</taxon>
        <taxon>Pseudomonadati</taxon>
        <taxon>Bacteroidota</taxon>
        <taxon>Flavobacteriia</taxon>
        <taxon>Flavobacteriales</taxon>
        <taxon>Flavobacteriaceae</taxon>
        <taxon>Flavivirga</taxon>
    </lineage>
</organism>
<dbReference type="InterPro" id="IPR007492">
    <property type="entry name" value="LytTR_DNA-bd_dom"/>
</dbReference>
<protein>
    <submittedName>
        <fullName evidence="4">LytTR family DNA-binding domain-containing protein</fullName>
    </submittedName>
</protein>
<feature type="domain" description="HTH LytTR-type" evidence="3">
    <location>
        <begin position="146"/>
        <end position="249"/>
    </location>
</feature>
<dbReference type="PROSITE" id="PS50110">
    <property type="entry name" value="RESPONSE_REGULATORY"/>
    <property type="match status" value="1"/>
</dbReference>
<feature type="domain" description="Response regulatory" evidence="2">
    <location>
        <begin position="5"/>
        <end position="120"/>
    </location>
</feature>
<sequence>MNKISALIVEDDTVSLNILRSQIRTHLKNINILGVAKNISDAISSYKQLRPQIIFLDINLGGENSFSMLDDLKKEAYNPQVVFTTSTDEFAVKAIKYAVTDYVLKPISPRDLIKAVNKAVHNIESFIKMEALKRLEKKSQEYPKIIAIPYIDKIELIKFENILYCEADGRYTKFHLINGDTKVASRNLGEYEKLLDKNLFFRVHHSYIVNILMIHHINKLDGNYCHLMNHKTLPIAKRRQDELNRFLNLK</sequence>
<gene>
    <name evidence="4" type="ORF">Q4Q35_03680</name>
</gene>
<feature type="modified residue" description="4-aspartylphosphate" evidence="1">
    <location>
        <position position="57"/>
    </location>
</feature>
<evidence type="ECO:0000259" key="2">
    <source>
        <dbReference type="PROSITE" id="PS50110"/>
    </source>
</evidence>
<dbReference type="SMART" id="SM00850">
    <property type="entry name" value="LytTR"/>
    <property type="match status" value="1"/>
</dbReference>
<keyword evidence="5" id="KW-1185">Reference proteome</keyword>
<accession>A0ABT8W700</accession>
<evidence type="ECO:0000259" key="3">
    <source>
        <dbReference type="PROSITE" id="PS50930"/>
    </source>
</evidence>